<gene>
    <name evidence="1" type="ORF">GCM10023198_36930</name>
</gene>
<dbReference type="RefSeq" id="WP_253868210.1">
    <property type="nucleotide sequence ID" value="NZ_BAABHM010000016.1"/>
</dbReference>
<dbReference type="EMBL" id="BAABHM010000016">
    <property type="protein sequence ID" value="GAA4710768.1"/>
    <property type="molecule type" value="Genomic_DNA"/>
</dbReference>
<comment type="caution">
    <text evidence="1">The sequence shown here is derived from an EMBL/GenBank/DDBJ whole genome shotgun (WGS) entry which is preliminary data.</text>
</comment>
<keyword evidence="2" id="KW-1185">Reference proteome</keyword>
<evidence type="ECO:0000313" key="2">
    <source>
        <dbReference type="Proteomes" id="UP001500843"/>
    </source>
</evidence>
<evidence type="ECO:0000313" key="1">
    <source>
        <dbReference type="EMBL" id="GAA4710768.1"/>
    </source>
</evidence>
<sequence length="172" mass="18876">MMNAELCLVEVSGSEMSGGVAVLEPILASVRDGVSERLSRGFASSWPTLNLFLTGDQYSTFPPLGNAILGGKTIALNEPMQLLMLLKSREVVMVREELSGVTFEQLSVRNGEQVVGQFEHSYPNDSMREFVEAVPGRVLESMRDGLSALQGFYNAIRVEEGFCVAKRLYGHL</sequence>
<name>A0ABP8XLM6_9MICO</name>
<organism evidence="1 2">
    <name type="scientific">Promicromonospora umidemergens</name>
    <dbReference type="NCBI Taxonomy" id="629679"/>
    <lineage>
        <taxon>Bacteria</taxon>
        <taxon>Bacillati</taxon>
        <taxon>Actinomycetota</taxon>
        <taxon>Actinomycetes</taxon>
        <taxon>Micrococcales</taxon>
        <taxon>Promicromonosporaceae</taxon>
        <taxon>Promicromonospora</taxon>
    </lineage>
</organism>
<dbReference type="SUPFAM" id="SSF111069">
    <property type="entry name" value="Hypothetical protein yfbM"/>
    <property type="match status" value="1"/>
</dbReference>
<protein>
    <submittedName>
        <fullName evidence="1">Uncharacterized protein</fullName>
    </submittedName>
</protein>
<dbReference type="InterPro" id="IPR035944">
    <property type="entry name" value="YfbM-like_sf"/>
</dbReference>
<accession>A0ABP8XLM6</accession>
<dbReference type="Proteomes" id="UP001500843">
    <property type="component" value="Unassembled WGS sequence"/>
</dbReference>
<reference evidence="2" key="1">
    <citation type="journal article" date="2019" name="Int. J. Syst. Evol. Microbiol.">
        <title>The Global Catalogue of Microorganisms (GCM) 10K type strain sequencing project: providing services to taxonomists for standard genome sequencing and annotation.</title>
        <authorList>
            <consortium name="The Broad Institute Genomics Platform"/>
            <consortium name="The Broad Institute Genome Sequencing Center for Infectious Disease"/>
            <person name="Wu L."/>
            <person name="Ma J."/>
        </authorList>
    </citation>
    <scope>NUCLEOTIDE SEQUENCE [LARGE SCALE GENOMIC DNA]</scope>
    <source>
        <strain evidence="2">JCM 17975</strain>
    </source>
</reference>
<dbReference type="Pfam" id="PF08974">
    <property type="entry name" value="DUF1877"/>
    <property type="match status" value="1"/>
</dbReference>
<dbReference type="InterPro" id="IPR015068">
    <property type="entry name" value="DUF1877"/>
</dbReference>
<dbReference type="Gene3D" id="3.40.1760.10">
    <property type="entry name" value="YfbM-like super family"/>
    <property type="match status" value="1"/>
</dbReference>
<proteinExistence type="predicted"/>